<sequence length="470" mass="52346">MKKYFKITVTANILFIIIGCTVSKDLKTPAPELPSTFRNAVTEDTMSIASLPWKEFYRDTMLQKLIDSSIVRNFDMQIALKNVEESRLRLKQSQWNNVPIVGLNISSSTNNPSNNSLNGMSTSQFLGTNHLEDYTTSISLSWEADIWGKIRSKNKIALASYLLTNEARKAIQTELIANVTQGYYNLIMLDEQLKIAQRNILLNESTVRMMTIQYESGQVTSLAVEQAEAQLLATQKLIPELEQATIQQENALRVLSGDLPSSINRSFLSEQVILPETISAGLPSTLLRLRPDIKRKEFELALSNAKVGVSKADMYPSLRITASGGVNSLKASDWFNIPSALFGIVGASVVQPLLQHKELSTQYKVDLVEREKSVLKFRQSVVNAVGEVSDALVKIEKLKTQETLAEKRVNKLKQSTMRANDLFNNGMATYLEVIIAQGNVLQSELELALIRRSELIAISELYRSLGGGVN</sequence>
<dbReference type="InterPro" id="IPR010131">
    <property type="entry name" value="MdtP/NodT-like"/>
</dbReference>
<dbReference type="EMBL" id="FTMF01000010">
    <property type="protein sequence ID" value="SIQ96319.1"/>
    <property type="molecule type" value="Genomic_DNA"/>
</dbReference>
<keyword evidence="2 3" id="KW-0449">Lipoprotein</keyword>
<gene>
    <name evidence="4" type="primary">oprM_2</name>
    <name evidence="4" type="ORF">NCTC13560_02346</name>
    <name evidence="3" type="ORF">SAMN05421682_110166</name>
</gene>
<proteinExistence type="inferred from homology"/>
<dbReference type="KEGG" id="cil:EG358_08655"/>
<evidence type="ECO:0000313" key="3">
    <source>
        <dbReference type="EMBL" id="SIQ96319.1"/>
    </source>
</evidence>
<organism evidence="4 6">
    <name type="scientific">Chryseobacterium indoltheticum</name>
    <dbReference type="NCBI Taxonomy" id="254"/>
    <lineage>
        <taxon>Bacteria</taxon>
        <taxon>Pseudomonadati</taxon>
        <taxon>Bacteroidota</taxon>
        <taxon>Flavobacteriia</taxon>
        <taxon>Flavobacteriales</taxon>
        <taxon>Weeksellaceae</taxon>
        <taxon>Chryseobacterium group</taxon>
        <taxon>Chryseobacterium</taxon>
    </lineage>
</organism>
<dbReference type="PANTHER" id="PTHR30203">
    <property type="entry name" value="OUTER MEMBRANE CATION EFFLUX PROTEIN"/>
    <property type="match status" value="1"/>
</dbReference>
<keyword evidence="2" id="KW-0564">Palmitate</keyword>
<dbReference type="RefSeq" id="WP_076561674.1">
    <property type="nucleotide sequence ID" value="NZ_CP033929.1"/>
</dbReference>
<comment type="similarity">
    <text evidence="1 2">Belongs to the outer membrane factor (OMF) (TC 1.B.17) family.</text>
</comment>
<reference evidence="4 6" key="2">
    <citation type="submission" date="2018-06" db="EMBL/GenBank/DDBJ databases">
        <authorList>
            <consortium name="Pathogen Informatics"/>
            <person name="Doyle S."/>
        </authorList>
    </citation>
    <scope>NUCLEOTIDE SEQUENCE [LARGE SCALE GENOMIC DNA]</scope>
    <source>
        <strain evidence="4 6">NCTC13560</strain>
    </source>
</reference>
<keyword evidence="5" id="KW-1185">Reference proteome</keyword>
<dbReference type="Proteomes" id="UP000255231">
    <property type="component" value="Unassembled WGS sequence"/>
</dbReference>
<dbReference type="EMBL" id="UFVS01000001">
    <property type="protein sequence ID" value="SUX44074.1"/>
    <property type="molecule type" value="Genomic_DNA"/>
</dbReference>
<dbReference type="GeneID" id="303673766"/>
<dbReference type="Gene3D" id="2.20.200.10">
    <property type="entry name" value="Outer membrane efflux proteins (OEP)"/>
    <property type="match status" value="1"/>
</dbReference>
<keyword evidence="2" id="KW-0472">Membrane</keyword>
<evidence type="ECO:0000313" key="6">
    <source>
        <dbReference type="Proteomes" id="UP000255231"/>
    </source>
</evidence>
<protein>
    <submittedName>
        <fullName evidence="3">Efflux transporter, outer membrane factor (OMF) lipoprotein, NodT family</fullName>
    </submittedName>
    <submittedName>
        <fullName evidence="4">Outer membrane protein oprM</fullName>
    </submittedName>
</protein>
<reference evidence="3 5" key="1">
    <citation type="submission" date="2017-01" db="EMBL/GenBank/DDBJ databases">
        <authorList>
            <person name="Varghese N."/>
            <person name="Submissions S."/>
        </authorList>
    </citation>
    <scope>NUCLEOTIDE SEQUENCE [LARGE SCALE GENOMIC DNA]</scope>
    <source>
        <strain evidence="3 5">ATCC 27950</strain>
    </source>
</reference>
<dbReference type="Proteomes" id="UP000185725">
    <property type="component" value="Unassembled WGS sequence"/>
</dbReference>
<name>A0A381FC71_9FLAO</name>
<evidence type="ECO:0000313" key="4">
    <source>
        <dbReference type="EMBL" id="SUX44074.1"/>
    </source>
</evidence>
<evidence type="ECO:0000313" key="5">
    <source>
        <dbReference type="Proteomes" id="UP000185725"/>
    </source>
</evidence>
<keyword evidence="2" id="KW-0812">Transmembrane</keyword>
<comment type="subcellular location">
    <subcellularLocation>
        <location evidence="2">Cell membrane</location>
        <topology evidence="2">Lipid-anchor</topology>
    </subcellularLocation>
</comment>
<dbReference type="Pfam" id="PF02321">
    <property type="entry name" value="OEP"/>
    <property type="match status" value="2"/>
</dbReference>
<dbReference type="AlphaFoldDB" id="A0A381FC71"/>
<dbReference type="GO" id="GO:0005886">
    <property type="term" value="C:plasma membrane"/>
    <property type="evidence" value="ECO:0007669"/>
    <property type="project" value="UniProtKB-SubCell"/>
</dbReference>
<dbReference type="OrthoDB" id="9770517at2"/>
<dbReference type="NCBIfam" id="TIGR01845">
    <property type="entry name" value="outer_NodT"/>
    <property type="match status" value="1"/>
</dbReference>
<dbReference type="GO" id="GO:0015562">
    <property type="term" value="F:efflux transmembrane transporter activity"/>
    <property type="evidence" value="ECO:0007669"/>
    <property type="project" value="InterPro"/>
</dbReference>
<dbReference type="PROSITE" id="PS51257">
    <property type="entry name" value="PROKAR_LIPOPROTEIN"/>
    <property type="match status" value="1"/>
</dbReference>
<evidence type="ECO:0000256" key="2">
    <source>
        <dbReference type="RuleBase" id="RU362097"/>
    </source>
</evidence>
<dbReference type="Gene3D" id="1.20.1600.10">
    <property type="entry name" value="Outer membrane efflux proteins (OEP)"/>
    <property type="match status" value="1"/>
</dbReference>
<dbReference type="SUPFAM" id="SSF56954">
    <property type="entry name" value="Outer membrane efflux proteins (OEP)"/>
    <property type="match status" value="1"/>
</dbReference>
<accession>A0A381FC71</accession>
<dbReference type="InterPro" id="IPR003423">
    <property type="entry name" value="OMP_efflux"/>
</dbReference>
<keyword evidence="2" id="KW-1134">Transmembrane beta strand</keyword>
<evidence type="ECO:0000256" key="1">
    <source>
        <dbReference type="ARBA" id="ARBA00007613"/>
    </source>
</evidence>